<keyword evidence="2" id="KW-0662">Pyridine nucleotide biosynthesis</keyword>
<dbReference type="PANTHER" id="PTHR11080:SF2">
    <property type="entry name" value="LD05707P"/>
    <property type="match status" value="1"/>
</dbReference>
<feature type="chain" id="PRO_5047050089" description="nicotinamidase" evidence="8">
    <location>
        <begin position="18"/>
        <end position="257"/>
    </location>
</feature>
<name>A0ABR4PB33_9HELO</name>
<dbReference type="SUPFAM" id="SSF52499">
    <property type="entry name" value="Isochorismatase-like hydrolases"/>
    <property type="match status" value="1"/>
</dbReference>
<dbReference type="InterPro" id="IPR052347">
    <property type="entry name" value="Isochorismatase_Nicotinamidase"/>
</dbReference>
<evidence type="ECO:0000313" key="11">
    <source>
        <dbReference type="Proteomes" id="UP001629113"/>
    </source>
</evidence>
<organism evidence="10 11">
    <name type="scientific">Phlyctema vagabunda</name>
    <dbReference type="NCBI Taxonomy" id="108571"/>
    <lineage>
        <taxon>Eukaryota</taxon>
        <taxon>Fungi</taxon>
        <taxon>Dikarya</taxon>
        <taxon>Ascomycota</taxon>
        <taxon>Pezizomycotina</taxon>
        <taxon>Leotiomycetes</taxon>
        <taxon>Helotiales</taxon>
        <taxon>Dermateaceae</taxon>
        <taxon>Phlyctema</taxon>
    </lineage>
</organism>
<comment type="caution">
    <text evidence="10">The sequence shown here is derived from an EMBL/GenBank/DDBJ whole genome shotgun (WGS) entry which is preliminary data.</text>
</comment>
<proteinExistence type="inferred from homology"/>
<dbReference type="EC" id="3.5.1.19" evidence="6"/>
<keyword evidence="3" id="KW-0479">Metal-binding</keyword>
<dbReference type="Proteomes" id="UP001629113">
    <property type="component" value="Unassembled WGS sequence"/>
</dbReference>
<dbReference type="EMBL" id="JBFCZG010000006">
    <property type="protein sequence ID" value="KAL3420534.1"/>
    <property type="molecule type" value="Genomic_DNA"/>
</dbReference>
<evidence type="ECO:0000256" key="1">
    <source>
        <dbReference type="ARBA" id="ARBA00006336"/>
    </source>
</evidence>
<feature type="domain" description="Isochorismatase-like" evidence="9">
    <location>
        <begin position="28"/>
        <end position="233"/>
    </location>
</feature>
<evidence type="ECO:0000256" key="8">
    <source>
        <dbReference type="SAM" id="SignalP"/>
    </source>
</evidence>
<comment type="pathway">
    <text evidence="5">Cofactor biosynthesis; nicotinate biosynthesis; nicotinate from nicotinamide: step 1/1.</text>
</comment>
<evidence type="ECO:0000256" key="7">
    <source>
        <dbReference type="ARBA" id="ARBA00043224"/>
    </source>
</evidence>
<comment type="similarity">
    <text evidence="1">Belongs to the isochorismatase family.</text>
</comment>
<evidence type="ECO:0000256" key="4">
    <source>
        <dbReference type="ARBA" id="ARBA00022801"/>
    </source>
</evidence>
<evidence type="ECO:0000256" key="6">
    <source>
        <dbReference type="ARBA" id="ARBA00039017"/>
    </source>
</evidence>
<feature type="signal peptide" evidence="8">
    <location>
        <begin position="1"/>
        <end position="17"/>
    </location>
</feature>
<evidence type="ECO:0000313" key="10">
    <source>
        <dbReference type="EMBL" id="KAL3420534.1"/>
    </source>
</evidence>
<dbReference type="PANTHER" id="PTHR11080">
    <property type="entry name" value="PYRAZINAMIDASE/NICOTINAMIDASE"/>
    <property type="match status" value="1"/>
</dbReference>
<evidence type="ECO:0000256" key="2">
    <source>
        <dbReference type="ARBA" id="ARBA00022642"/>
    </source>
</evidence>
<gene>
    <name evidence="10" type="ORF">PVAG01_06979</name>
</gene>
<dbReference type="Pfam" id="PF00857">
    <property type="entry name" value="Isochorismatase"/>
    <property type="match status" value="1"/>
</dbReference>
<reference evidence="10 11" key="1">
    <citation type="submission" date="2024-06" db="EMBL/GenBank/DDBJ databases">
        <title>Complete genome of Phlyctema vagabunda strain 19-DSS-EL-015.</title>
        <authorList>
            <person name="Fiorenzani C."/>
        </authorList>
    </citation>
    <scope>NUCLEOTIDE SEQUENCE [LARGE SCALE GENOMIC DNA]</scope>
    <source>
        <strain evidence="10 11">19-DSS-EL-015</strain>
    </source>
</reference>
<keyword evidence="8" id="KW-0732">Signal</keyword>
<dbReference type="InterPro" id="IPR036380">
    <property type="entry name" value="Isochorismatase-like_sf"/>
</dbReference>
<keyword evidence="11" id="KW-1185">Reference proteome</keyword>
<dbReference type="InterPro" id="IPR000868">
    <property type="entry name" value="Isochorismatase-like_dom"/>
</dbReference>
<sequence length="257" mass="28348">MLRSVIYLAALAASAIAVPFSNKVHRNTALVVIDVQNDFITGSLANSRAPAILPRIYKLLDQHEWPIIIASQDWHPIGHVSFASSHPGEVSGNAIEVSFTDSPNFTEQQGLYADHCVPETWGAQIEDGVQSRLHNLEGYRTTVNYIKKAQNHTIDSYSAFTDNQYRRFTTLDSELRLHSIERLVITGLITSACVRGTAIDGTKLGYQVTVIEDATDSISQDSKDSAIEELRSVWNVNVISLAQWESENPVPAGPSGW</sequence>
<evidence type="ECO:0000256" key="3">
    <source>
        <dbReference type="ARBA" id="ARBA00022723"/>
    </source>
</evidence>
<dbReference type="Gene3D" id="3.40.50.850">
    <property type="entry name" value="Isochorismatase-like"/>
    <property type="match status" value="1"/>
</dbReference>
<protein>
    <recommendedName>
        <fullName evidence="6">nicotinamidase</fullName>
        <ecNumber evidence="6">3.5.1.19</ecNumber>
    </recommendedName>
    <alternativeName>
        <fullName evidence="7">Nicotinamide deamidase</fullName>
    </alternativeName>
</protein>
<evidence type="ECO:0000259" key="9">
    <source>
        <dbReference type="Pfam" id="PF00857"/>
    </source>
</evidence>
<accession>A0ABR4PB33</accession>
<keyword evidence="4" id="KW-0378">Hydrolase</keyword>
<evidence type="ECO:0000256" key="5">
    <source>
        <dbReference type="ARBA" id="ARBA00037900"/>
    </source>
</evidence>